<accession>A0A4P9Z1L3</accession>
<evidence type="ECO:0000256" key="2">
    <source>
        <dbReference type="SAM" id="Phobius"/>
    </source>
</evidence>
<name>A0A4P9Z1L3_9FUNG</name>
<feature type="transmembrane region" description="Helical" evidence="2">
    <location>
        <begin position="12"/>
        <end position="34"/>
    </location>
</feature>
<feature type="coiled-coil region" evidence="1">
    <location>
        <begin position="332"/>
        <end position="368"/>
    </location>
</feature>
<organism evidence="4 5">
    <name type="scientific">Syncephalis pseudoplumigaleata</name>
    <dbReference type="NCBI Taxonomy" id="1712513"/>
    <lineage>
        <taxon>Eukaryota</taxon>
        <taxon>Fungi</taxon>
        <taxon>Fungi incertae sedis</taxon>
        <taxon>Zoopagomycota</taxon>
        <taxon>Zoopagomycotina</taxon>
        <taxon>Zoopagomycetes</taxon>
        <taxon>Zoopagales</taxon>
        <taxon>Piptocephalidaceae</taxon>
        <taxon>Syncephalis</taxon>
    </lineage>
</organism>
<dbReference type="Proteomes" id="UP000278143">
    <property type="component" value="Unassembled WGS sequence"/>
</dbReference>
<evidence type="ECO:0000259" key="3">
    <source>
        <dbReference type="PROSITE" id="PS50132"/>
    </source>
</evidence>
<feature type="domain" description="RGS" evidence="3">
    <location>
        <begin position="634"/>
        <end position="695"/>
    </location>
</feature>
<dbReference type="InterPro" id="IPR036305">
    <property type="entry name" value="RGS_sf"/>
</dbReference>
<dbReference type="Gene3D" id="1.10.167.10">
    <property type="entry name" value="Regulator of G-protein Signalling 4, domain 2"/>
    <property type="match status" value="1"/>
</dbReference>
<feature type="transmembrane region" description="Helical" evidence="2">
    <location>
        <begin position="199"/>
        <end position="221"/>
    </location>
</feature>
<keyword evidence="5" id="KW-1185">Reference proteome</keyword>
<dbReference type="EMBL" id="KZ989439">
    <property type="protein sequence ID" value="RKP26387.1"/>
    <property type="molecule type" value="Genomic_DNA"/>
</dbReference>
<dbReference type="SUPFAM" id="SSF48097">
    <property type="entry name" value="Regulator of G-protein signaling, RGS"/>
    <property type="match status" value="1"/>
</dbReference>
<evidence type="ECO:0000313" key="5">
    <source>
        <dbReference type="Proteomes" id="UP000278143"/>
    </source>
</evidence>
<feature type="transmembrane region" description="Helical" evidence="2">
    <location>
        <begin position="154"/>
        <end position="174"/>
    </location>
</feature>
<evidence type="ECO:0000256" key="1">
    <source>
        <dbReference type="SAM" id="Coils"/>
    </source>
</evidence>
<dbReference type="OrthoDB" id="196547at2759"/>
<feature type="transmembrane region" description="Helical" evidence="2">
    <location>
        <begin position="262"/>
        <end position="282"/>
    </location>
</feature>
<dbReference type="PROSITE" id="PS50132">
    <property type="entry name" value="RGS"/>
    <property type="match status" value="1"/>
</dbReference>
<dbReference type="AlphaFoldDB" id="A0A4P9Z1L3"/>
<keyword evidence="2" id="KW-0472">Membrane</keyword>
<sequence length="795" mass="89082">MTRQPTYTESIIYLVLACVLAAIYILTTMGYYYLAPDTPELRKRSVSLTIVGAIASTGVSTIFLVQAASPATNPSFLPLWGAYIGFAAWSVSLLGRVWRARFLADIRRAKANNQMAAAANAATAQQGTNLKEMHAQLRREQKWLRRRRAPMGDATLTGVMAAIVLSTLVCLILVQCMSNRYRLVPLDIGGHSWSNWEYIPFYVTSGFFMVILCPVIIWLLLGMHDAYNIASDLQLTVSFTLMVAPVYFIWTSIPMLEHFLDAIWWLAVLLFAAHVFSVVRPLRRALRLRLERRLLSRNEFRRALDDPVAFRRLEKLAEADFSVENCRFIKGYRALQERTETVKRQQQKREEEERLKAEQTAVDQLSTLQAAHVAMQTALAMRALGLPGTVEISPVSPQHYHMADDVARAQEAESAKLTLDWNPPRISCIQIPGATRPHASKSAPQPVLLPLRDAPSGMRARPMSGHSATDSFYSNATRQSEMIEVAQHVTLKTYHSNASVLPSPVTPHCQPQKRTSSLVASRQFNSASARATRLAEAPAMPALPPPALYMSSSAHGSAAPVRRDFDASTISPVPTVSVSLSPTSGQTSMPVATASLGPRADAGGACSMYTEKSEHVADFVNNGSLPDWLAEDYRRFYYIFLAEGALLEVNVDHSVRARVRSAIARGCIEPTMFDEAYHAVLELLYRNTFPRYVSSLLSAEEMDELDAEQGHLSLVEVDHHSEEQHAGVSHDIAEHQKRRYLSRFTDGTMHSRQTTSQWSYGRGRRQPRTLVARLRRWWRLQRDELTAWRDDYPNS</sequence>
<dbReference type="InterPro" id="IPR044926">
    <property type="entry name" value="RGS_subdomain_2"/>
</dbReference>
<feature type="transmembrane region" description="Helical" evidence="2">
    <location>
        <begin position="80"/>
        <end position="98"/>
    </location>
</feature>
<evidence type="ECO:0000313" key="4">
    <source>
        <dbReference type="EMBL" id="RKP26387.1"/>
    </source>
</evidence>
<feature type="transmembrane region" description="Helical" evidence="2">
    <location>
        <begin position="233"/>
        <end position="250"/>
    </location>
</feature>
<gene>
    <name evidence="4" type="ORF">SYNPS1DRAFT_21845</name>
</gene>
<proteinExistence type="predicted"/>
<keyword evidence="2" id="KW-0812">Transmembrane</keyword>
<dbReference type="Pfam" id="PF00615">
    <property type="entry name" value="RGS"/>
    <property type="match status" value="1"/>
</dbReference>
<feature type="transmembrane region" description="Helical" evidence="2">
    <location>
        <begin position="46"/>
        <end position="68"/>
    </location>
</feature>
<keyword evidence="2" id="KW-1133">Transmembrane helix</keyword>
<dbReference type="CDD" id="cd07440">
    <property type="entry name" value="RGS"/>
    <property type="match status" value="1"/>
</dbReference>
<dbReference type="InterPro" id="IPR016137">
    <property type="entry name" value="RGS"/>
</dbReference>
<protein>
    <recommendedName>
        <fullName evidence="3">RGS domain-containing protein</fullName>
    </recommendedName>
</protein>
<reference evidence="5" key="1">
    <citation type="journal article" date="2018" name="Nat. Microbiol.">
        <title>Leveraging single-cell genomics to expand the fungal tree of life.</title>
        <authorList>
            <person name="Ahrendt S.R."/>
            <person name="Quandt C.A."/>
            <person name="Ciobanu D."/>
            <person name="Clum A."/>
            <person name="Salamov A."/>
            <person name="Andreopoulos B."/>
            <person name="Cheng J.F."/>
            <person name="Woyke T."/>
            <person name="Pelin A."/>
            <person name="Henrissat B."/>
            <person name="Reynolds N.K."/>
            <person name="Benny G.L."/>
            <person name="Smith M.E."/>
            <person name="James T.Y."/>
            <person name="Grigoriev I.V."/>
        </authorList>
    </citation>
    <scope>NUCLEOTIDE SEQUENCE [LARGE SCALE GENOMIC DNA]</scope>
    <source>
        <strain evidence="5">Benny S71-1</strain>
    </source>
</reference>
<keyword evidence="1" id="KW-0175">Coiled coil</keyword>